<organism evidence="2 3">
    <name type="scientific">Oryza glaberrima</name>
    <name type="common">African rice</name>
    <dbReference type="NCBI Taxonomy" id="4538"/>
    <lineage>
        <taxon>Eukaryota</taxon>
        <taxon>Viridiplantae</taxon>
        <taxon>Streptophyta</taxon>
        <taxon>Embryophyta</taxon>
        <taxon>Tracheophyta</taxon>
        <taxon>Spermatophyta</taxon>
        <taxon>Magnoliopsida</taxon>
        <taxon>Liliopsida</taxon>
        <taxon>Poales</taxon>
        <taxon>Poaceae</taxon>
        <taxon>BOP clade</taxon>
        <taxon>Oryzoideae</taxon>
        <taxon>Oryzeae</taxon>
        <taxon>Oryzinae</taxon>
        <taxon>Oryza</taxon>
    </lineage>
</organism>
<name>I1PL65_ORYGL</name>
<evidence type="ECO:0000313" key="2">
    <source>
        <dbReference type="EnsemblPlants" id="ORGLA04G0093400.1"/>
    </source>
</evidence>
<proteinExistence type="predicted"/>
<sequence>AGWRRGAAWQTAGGSGSGRIWPPYPRRDGRGSEAARVSRLGAGGCGTPWSSTGRRPGVGAAATALTEGGANCIRAAAWADGRRRRRRSFRRARPDHGPWSARRGMGGRTAAVWPSGAAVVALGWAWRLVGPEAGREGSDGSAKGAGGSGSSSSLPACTLALPGAPPLLCGEFLCWIEAAAG</sequence>
<evidence type="ECO:0000256" key="1">
    <source>
        <dbReference type="SAM" id="MobiDB-lite"/>
    </source>
</evidence>
<dbReference type="HOGENOM" id="CLU_1492787_0_0_1"/>
<reference evidence="2" key="1">
    <citation type="submission" date="2015-06" db="UniProtKB">
        <authorList>
            <consortium name="EnsemblPlants"/>
        </authorList>
    </citation>
    <scope>IDENTIFICATION</scope>
</reference>
<dbReference type="Proteomes" id="UP000007306">
    <property type="component" value="Chromosome 4"/>
</dbReference>
<dbReference type="Gramene" id="ORGLA04G0093400.1">
    <property type="protein sequence ID" value="ORGLA04G0093400.1"/>
    <property type="gene ID" value="ORGLA04G0093400"/>
</dbReference>
<reference evidence="2 3" key="2">
    <citation type="submission" date="2018-04" db="EMBL/GenBank/DDBJ databases">
        <title>OglaRS2 (Oryza glaberrima Reference Sequence Version 2).</title>
        <authorList>
            <person name="Zhang J."/>
            <person name="Kudrna D."/>
            <person name="Lee S."/>
            <person name="Talag J."/>
            <person name="Rajasekar S."/>
            <person name="Wing R.A."/>
        </authorList>
    </citation>
    <scope>NUCLEOTIDE SEQUENCE [LARGE SCALE GENOMIC DNA]</scope>
    <source>
        <strain evidence="2 3">cv. IRGC 96717</strain>
    </source>
</reference>
<feature type="region of interest" description="Disordered" evidence="1">
    <location>
        <begin position="1"/>
        <end position="34"/>
    </location>
</feature>
<feature type="region of interest" description="Disordered" evidence="1">
    <location>
        <begin position="84"/>
        <end position="103"/>
    </location>
</feature>
<dbReference type="OMA" id="CWIEAAA"/>
<evidence type="ECO:0000313" key="3">
    <source>
        <dbReference type="Proteomes" id="UP000007306"/>
    </source>
</evidence>
<accession>I1PL65</accession>
<feature type="compositionally biased region" description="Basic residues" evidence="1">
    <location>
        <begin position="84"/>
        <end position="93"/>
    </location>
</feature>
<dbReference type="AlphaFoldDB" id="I1PL65"/>
<keyword evidence="3" id="KW-1185">Reference proteome</keyword>
<protein>
    <submittedName>
        <fullName evidence="2">Uncharacterized protein</fullName>
    </submittedName>
</protein>
<dbReference type="EnsemblPlants" id="ORGLA04G0093400.1">
    <property type="protein sequence ID" value="ORGLA04G0093400.1"/>
    <property type="gene ID" value="ORGLA04G0093400"/>
</dbReference>